<evidence type="ECO:0000256" key="2">
    <source>
        <dbReference type="ARBA" id="ARBA00022679"/>
    </source>
</evidence>
<dbReference type="PANTHER" id="PTHR12526:SF510">
    <property type="entry name" value="D-INOSITOL 3-PHOSPHATE GLYCOSYLTRANSFERASE"/>
    <property type="match status" value="1"/>
</dbReference>
<dbReference type="EMBL" id="FQZG01000013">
    <property type="protein sequence ID" value="SHI72853.1"/>
    <property type="molecule type" value="Genomic_DNA"/>
</dbReference>
<reference evidence="3 4" key="1">
    <citation type="submission" date="2016-11" db="EMBL/GenBank/DDBJ databases">
        <authorList>
            <person name="Jaros S."/>
            <person name="Januszkiewicz K."/>
            <person name="Wedrychowicz H."/>
        </authorList>
    </citation>
    <scope>NUCLEOTIDE SEQUENCE [LARGE SCALE GENOMIC DNA]</scope>
    <source>
        <strain evidence="3 4">DSM 12906</strain>
    </source>
</reference>
<sequence>MHSRRRAHKVVRAVQALALPWRPTADVLITIDPETSLAAFLATRGRAAWVADVHEDYASLLRDRAWVPMPLLKVLQGAVRLLTRLIARADLVLVADEHVPPGVARSRYVMRNEPDFSLLPEPGEMSDEAPWRAIYIGDNRETRGLRTMVEAVAATSGDEEPWTLDLVGPVADTDRDWLAERLTQPDARRITSHGRQEPLRAWRVAEGADVGLCLLADTPAFVEAMPSKVYEYQACGLPTIATPLPRVADLIRRTGAGTLVRDVPETTEALRRFATDPQWRAGLRAAAKKAAVASRAGHNTYDEAAARILELVHR</sequence>
<evidence type="ECO:0000313" key="4">
    <source>
        <dbReference type="Proteomes" id="UP000184512"/>
    </source>
</evidence>
<keyword evidence="1" id="KW-0328">Glycosyltransferase</keyword>
<name>A0A1M6DIB0_9ACTN</name>
<dbReference type="SUPFAM" id="SSF53756">
    <property type="entry name" value="UDP-Glycosyltransferase/glycogen phosphorylase"/>
    <property type="match status" value="1"/>
</dbReference>
<evidence type="ECO:0000313" key="3">
    <source>
        <dbReference type="EMBL" id="SHI72853.1"/>
    </source>
</evidence>
<dbReference type="RefSeq" id="WP_217652113.1">
    <property type="nucleotide sequence ID" value="NZ_FQZG01000013.1"/>
</dbReference>
<keyword evidence="4" id="KW-1185">Reference proteome</keyword>
<organism evidence="3 4">
    <name type="scientific">Tessaracoccus bendigoensis DSM 12906</name>
    <dbReference type="NCBI Taxonomy" id="1123357"/>
    <lineage>
        <taxon>Bacteria</taxon>
        <taxon>Bacillati</taxon>
        <taxon>Actinomycetota</taxon>
        <taxon>Actinomycetes</taxon>
        <taxon>Propionibacteriales</taxon>
        <taxon>Propionibacteriaceae</taxon>
        <taxon>Tessaracoccus</taxon>
    </lineage>
</organism>
<keyword evidence="2 3" id="KW-0808">Transferase</keyword>
<dbReference type="PANTHER" id="PTHR12526">
    <property type="entry name" value="GLYCOSYLTRANSFERASE"/>
    <property type="match status" value="1"/>
</dbReference>
<accession>A0A1M6DIB0</accession>
<proteinExistence type="predicted"/>
<dbReference type="Proteomes" id="UP000184512">
    <property type="component" value="Unassembled WGS sequence"/>
</dbReference>
<dbReference type="AlphaFoldDB" id="A0A1M6DIB0"/>
<gene>
    <name evidence="3" type="ORF">SAMN02745244_00922</name>
</gene>
<dbReference type="STRING" id="1123357.SAMN02745244_00922"/>
<dbReference type="Pfam" id="PF13692">
    <property type="entry name" value="Glyco_trans_1_4"/>
    <property type="match status" value="1"/>
</dbReference>
<protein>
    <submittedName>
        <fullName evidence="3">Glycosyltransferase involved in cell wall bisynthesis</fullName>
    </submittedName>
</protein>
<dbReference type="Gene3D" id="3.40.50.2000">
    <property type="entry name" value="Glycogen Phosphorylase B"/>
    <property type="match status" value="1"/>
</dbReference>
<dbReference type="GO" id="GO:0016757">
    <property type="term" value="F:glycosyltransferase activity"/>
    <property type="evidence" value="ECO:0007669"/>
    <property type="project" value="UniProtKB-KW"/>
</dbReference>
<evidence type="ECO:0000256" key="1">
    <source>
        <dbReference type="ARBA" id="ARBA00022676"/>
    </source>
</evidence>